<evidence type="ECO:0000313" key="4">
    <source>
        <dbReference type="Proteomes" id="UP000009096"/>
    </source>
</evidence>
<dbReference type="OrthoDB" id="37659at2759"/>
<sequence>MSSNSIPGTNSVLGLCSITQNNAVSSSELFETCFYKRTKYYHPAHDPRAEEFSPPVHKLFARCYKTQTPNLGILACLPQDLLDVIVLQLDIDSYRRFRQVSRRARYVSTAINIYQRVLRHAPDALNALRRTDLCGFVSYSDIYIALTTTKCAFCGQFGDFLFLPTAKRCCFQCLRTSPETALVNEARISRREQWKGLYAEQGVALTNALKSKGIRTFKTHNWDDPKKMSKTRGVLAKDLLAAYIEVDSTLEEPGQTLLKPGWLHYRLAASIIFPSLNLRTGKLQTGVSCIGCHLNIWKQSDASLISLSSTNILFNPYFHARDRSYSEDEAALHFSQCPEAQRLWQRGENREQSNPHLIFTCGLKLVIMSSSKEAEHLANSAQPSDPSPAYQEEAGPSSAHEPSSDKIPTAENPFNFPSASPLPSYSEASSAQEPPIAIPQENPTQTSPFLKAYAPALLGHGITKEAWGSFLDTISAFMTAKVGERAVNHAGDVAKSVGQQPVNYVKNVQNHAKSVGKNIAANTKRGNILGAAAGVVGGAISIPLGAVFGAVGTVVSLPGRTIAAATRKPKTPAERAVAYVVVANHDWLNKRGLHASLVNTEQLSEVVGVSVKALLEASAEGDKSAGPLGPLSALSDHIAHLEVNGPGVVDIGAETWWLVLVRIEATA</sequence>
<reference evidence="3 4" key="1">
    <citation type="journal article" date="2010" name="Nature">
        <title>Comparative genomics reveals mobile pathogenicity chromosomes in Fusarium.</title>
        <authorList>
            <person name="Ma L.J."/>
            <person name="van der Does H.C."/>
            <person name="Borkovich K.A."/>
            <person name="Coleman J.J."/>
            <person name="Daboussi M.J."/>
            <person name="Di Pietro A."/>
            <person name="Dufresne M."/>
            <person name="Freitag M."/>
            <person name="Grabherr M."/>
            <person name="Henrissat B."/>
            <person name="Houterman P.M."/>
            <person name="Kang S."/>
            <person name="Shim W.B."/>
            <person name="Woloshuk C."/>
            <person name="Xie X."/>
            <person name="Xu J.R."/>
            <person name="Antoniw J."/>
            <person name="Baker S.E."/>
            <person name="Bluhm B.H."/>
            <person name="Breakspear A."/>
            <person name="Brown D.W."/>
            <person name="Butchko R.A."/>
            <person name="Chapman S."/>
            <person name="Coulson R."/>
            <person name="Coutinho P.M."/>
            <person name="Danchin E.G."/>
            <person name="Diener A."/>
            <person name="Gale L.R."/>
            <person name="Gardiner D.M."/>
            <person name="Goff S."/>
            <person name="Hammond-Kosack K.E."/>
            <person name="Hilburn K."/>
            <person name="Hua-Van A."/>
            <person name="Jonkers W."/>
            <person name="Kazan K."/>
            <person name="Kodira C.D."/>
            <person name="Koehrsen M."/>
            <person name="Kumar L."/>
            <person name="Lee Y.H."/>
            <person name="Li L."/>
            <person name="Manners J.M."/>
            <person name="Miranda-Saavedra D."/>
            <person name="Mukherjee M."/>
            <person name="Park G."/>
            <person name="Park J."/>
            <person name="Park S.Y."/>
            <person name="Proctor R.H."/>
            <person name="Regev A."/>
            <person name="Ruiz-Roldan M.C."/>
            <person name="Sain D."/>
            <person name="Sakthikumar S."/>
            <person name="Sykes S."/>
            <person name="Schwartz D.C."/>
            <person name="Turgeon B.G."/>
            <person name="Wapinski I."/>
            <person name="Yoder O."/>
            <person name="Young S."/>
            <person name="Zeng Q."/>
            <person name="Zhou S."/>
            <person name="Galagan J."/>
            <person name="Cuomo C.A."/>
            <person name="Kistler H.C."/>
            <person name="Rep M."/>
        </authorList>
    </citation>
    <scope>NUCLEOTIDE SEQUENCE [LARGE SCALE GENOMIC DNA]</scope>
    <source>
        <strain evidence="4">M3125 / FGSC 7600</strain>
    </source>
</reference>
<dbReference type="PROSITE" id="PS50181">
    <property type="entry name" value="FBOX"/>
    <property type="match status" value="1"/>
</dbReference>
<dbReference type="InterPro" id="IPR001810">
    <property type="entry name" value="F-box_dom"/>
</dbReference>
<dbReference type="STRING" id="334819.W7MVC0"/>
<proteinExistence type="predicted"/>
<dbReference type="PANTHER" id="PTHR38887">
    <property type="entry name" value="CHROMOSOME 21, WHOLE GENOME SHOTGUN SEQUENCE"/>
    <property type="match status" value="1"/>
</dbReference>
<dbReference type="EMBL" id="DS022263">
    <property type="protein sequence ID" value="EWG55146.1"/>
    <property type="molecule type" value="Genomic_DNA"/>
</dbReference>
<name>W7MVC0_GIBM7</name>
<dbReference type="KEGG" id="fvr:FVEG_13192"/>
<organism evidence="3 4">
    <name type="scientific">Gibberella moniliformis (strain M3125 / FGSC 7600)</name>
    <name type="common">Maize ear and stalk rot fungus</name>
    <name type="synonym">Fusarium verticillioides</name>
    <dbReference type="NCBI Taxonomy" id="334819"/>
    <lineage>
        <taxon>Eukaryota</taxon>
        <taxon>Fungi</taxon>
        <taxon>Dikarya</taxon>
        <taxon>Ascomycota</taxon>
        <taxon>Pezizomycotina</taxon>
        <taxon>Sordariomycetes</taxon>
        <taxon>Hypocreomycetidae</taxon>
        <taxon>Hypocreales</taxon>
        <taxon>Nectriaceae</taxon>
        <taxon>Fusarium</taxon>
        <taxon>Fusarium fujikuroi species complex</taxon>
    </lineage>
</organism>
<dbReference type="RefSeq" id="XP_018761337.1">
    <property type="nucleotide sequence ID" value="XM_018902570.1"/>
</dbReference>
<dbReference type="GeneID" id="30070564"/>
<dbReference type="EMBL" id="CM000583">
    <property type="protein sequence ID" value="EWG55146.1"/>
    <property type="molecule type" value="Genomic_DNA"/>
</dbReference>
<evidence type="ECO:0000313" key="3">
    <source>
        <dbReference type="EMBL" id="EWG55146.1"/>
    </source>
</evidence>
<dbReference type="eggNOG" id="ENOG502SRNX">
    <property type="taxonomic scope" value="Eukaryota"/>
</dbReference>
<dbReference type="Pfam" id="PF00646">
    <property type="entry name" value="F-box"/>
    <property type="match status" value="1"/>
</dbReference>
<protein>
    <recommendedName>
        <fullName evidence="2">F-box domain-containing protein</fullName>
    </recommendedName>
</protein>
<feature type="domain" description="F-box" evidence="2">
    <location>
        <begin position="71"/>
        <end position="117"/>
    </location>
</feature>
<dbReference type="InterPro" id="IPR053221">
    <property type="entry name" value="Burnettramic_acid_biosynth"/>
</dbReference>
<keyword evidence="4" id="KW-1185">Reference proteome</keyword>
<dbReference type="AlphaFoldDB" id="W7MVC0"/>
<evidence type="ECO:0000259" key="2">
    <source>
        <dbReference type="PROSITE" id="PS50181"/>
    </source>
</evidence>
<feature type="compositionally biased region" description="Polar residues" evidence="1">
    <location>
        <begin position="415"/>
        <end position="432"/>
    </location>
</feature>
<feature type="region of interest" description="Disordered" evidence="1">
    <location>
        <begin position="374"/>
        <end position="444"/>
    </location>
</feature>
<dbReference type="PANTHER" id="PTHR38887:SF1">
    <property type="entry name" value="RAS MODIFICATION PROTEIN ERF4"/>
    <property type="match status" value="1"/>
</dbReference>
<accession>W7MVC0</accession>
<dbReference type="Proteomes" id="UP000009096">
    <property type="component" value="Chromosome 6"/>
</dbReference>
<dbReference type="VEuPathDB" id="FungiDB:FVEG_13192"/>
<gene>
    <name evidence="3" type="ORF">FVEG_13192</name>
</gene>
<evidence type="ECO:0000256" key="1">
    <source>
        <dbReference type="SAM" id="MobiDB-lite"/>
    </source>
</evidence>